<keyword evidence="2" id="KW-0812">Transmembrane</keyword>
<keyword evidence="2" id="KW-1133">Transmembrane helix</keyword>
<dbReference type="Gramene" id="XM_028340999.1">
    <property type="protein sequence ID" value="XP_028196800.1"/>
    <property type="gene ID" value="LOC114381785"/>
</dbReference>
<dbReference type="InterPro" id="IPR013083">
    <property type="entry name" value="Znf_RING/FYVE/PHD"/>
</dbReference>
<dbReference type="PANTHER" id="PTHR47662">
    <property type="entry name" value="RING-TYPE DOMAIN-CONTAINING PROTEIN"/>
    <property type="match status" value="1"/>
</dbReference>
<evidence type="ECO:0000313" key="6">
    <source>
        <dbReference type="Proteomes" id="UP000289340"/>
    </source>
</evidence>
<dbReference type="Gene3D" id="3.30.40.10">
    <property type="entry name" value="Zinc/RING finger domain, C3HC4 (zinc finger)"/>
    <property type="match status" value="1"/>
</dbReference>
<evidence type="ECO:0000313" key="5">
    <source>
        <dbReference type="EMBL" id="RZB73100.1"/>
    </source>
</evidence>
<accession>A0A0B2PAW2</accession>
<dbReference type="SUPFAM" id="SSF57850">
    <property type="entry name" value="RING/U-box"/>
    <property type="match status" value="1"/>
</dbReference>
<dbReference type="Proteomes" id="UP000289340">
    <property type="component" value="Chromosome 13"/>
</dbReference>
<organism evidence="4">
    <name type="scientific">Glycine soja</name>
    <name type="common">Wild soybean</name>
    <dbReference type="NCBI Taxonomy" id="3848"/>
    <lineage>
        <taxon>Eukaryota</taxon>
        <taxon>Viridiplantae</taxon>
        <taxon>Streptophyta</taxon>
        <taxon>Embryophyta</taxon>
        <taxon>Tracheophyta</taxon>
        <taxon>Spermatophyta</taxon>
        <taxon>Magnoliopsida</taxon>
        <taxon>eudicotyledons</taxon>
        <taxon>Gunneridae</taxon>
        <taxon>Pentapetalae</taxon>
        <taxon>rosids</taxon>
        <taxon>fabids</taxon>
        <taxon>Fabales</taxon>
        <taxon>Fabaceae</taxon>
        <taxon>Papilionoideae</taxon>
        <taxon>50 kb inversion clade</taxon>
        <taxon>NPAAA clade</taxon>
        <taxon>indigoferoid/millettioid clade</taxon>
        <taxon>Phaseoleae</taxon>
        <taxon>Glycine</taxon>
        <taxon>Glycine subgen. Soja</taxon>
    </lineage>
</organism>
<dbReference type="EMBL" id="KN668935">
    <property type="protein sequence ID" value="KHN04818.1"/>
    <property type="molecule type" value="Genomic_DNA"/>
</dbReference>
<feature type="transmembrane region" description="Helical" evidence="2">
    <location>
        <begin position="12"/>
        <end position="30"/>
    </location>
</feature>
<keyword evidence="1" id="KW-0479">Metal-binding</keyword>
<evidence type="ECO:0000313" key="4">
    <source>
        <dbReference type="EMBL" id="KHN04818.1"/>
    </source>
</evidence>
<keyword evidence="2" id="KW-0472">Membrane</keyword>
<gene>
    <name evidence="5" type="ORF">D0Y65_037034</name>
    <name evidence="4" type="ORF">glysoja_031918</name>
</gene>
<name>A0A0B2PAW2_GLYSO</name>
<keyword evidence="6" id="KW-1185">Reference proteome</keyword>
<dbReference type="PROSITE" id="PS50089">
    <property type="entry name" value="ZF_RING_2"/>
    <property type="match status" value="1"/>
</dbReference>
<dbReference type="PANTHER" id="PTHR47662:SF3">
    <property type="entry name" value="TRANSCRIPTION FACTOR C2H2 FAMILY-RELATED"/>
    <property type="match status" value="1"/>
</dbReference>
<dbReference type="FunFam" id="3.30.40.10:FF:000388">
    <property type="entry name" value="Putative RING zinc finger domain superfamily protein"/>
    <property type="match status" value="1"/>
</dbReference>
<reference evidence="4" key="1">
    <citation type="submission" date="2014-07" db="EMBL/GenBank/DDBJ databases">
        <title>Identification of a novel salt tolerance gene in wild soybean by whole-genome sequencing.</title>
        <authorList>
            <person name="Lam H.-M."/>
            <person name="Qi X."/>
            <person name="Li M.-W."/>
            <person name="Liu X."/>
            <person name="Xie M."/>
            <person name="Ni M."/>
            <person name="Xu X."/>
        </authorList>
    </citation>
    <scope>NUCLEOTIDE SEQUENCE [LARGE SCALE GENOMIC DNA]</scope>
    <source>
        <tissue evidence="4">Root</tissue>
    </source>
</reference>
<reference evidence="5 6" key="2">
    <citation type="submission" date="2018-09" db="EMBL/GenBank/DDBJ databases">
        <title>A high-quality reference genome of wild soybean provides a powerful tool to mine soybean genomes.</title>
        <authorList>
            <person name="Xie M."/>
            <person name="Chung C.Y.L."/>
            <person name="Li M.-W."/>
            <person name="Wong F.-L."/>
            <person name="Chan T.-F."/>
            <person name="Lam H.-M."/>
        </authorList>
    </citation>
    <scope>NUCLEOTIDE SEQUENCE [LARGE SCALE GENOMIC DNA]</scope>
    <source>
        <strain evidence="6">cv. W05</strain>
        <tissue evidence="5">Hypocotyl of etiolated seedlings</tissue>
    </source>
</reference>
<dbReference type="SMR" id="A0A0B2PAW2"/>
<dbReference type="GO" id="GO:0008270">
    <property type="term" value="F:zinc ion binding"/>
    <property type="evidence" value="ECO:0007669"/>
    <property type="project" value="UniProtKB-KW"/>
</dbReference>
<dbReference type="InterPro" id="IPR001841">
    <property type="entry name" value="Znf_RING"/>
</dbReference>
<dbReference type="Pfam" id="PF13639">
    <property type="entry name" value="zf-RING_2"/>
    <property type="match status" value="1"/>
</dbReference>
<sequence length="159" mass="18494">MKPLSKLLNKFCGKMIMLLASLLIELIILIQKLRESRPISTRQYLKLIEKKNPTICYTKRLNLKAEHAATATECRVCLSEFEEGEKVRKLKCQHTFHRDCLDKWLQQYWATCPLCRKQVLPDDVVFKHRLHQNQAEAASNNGNDDNLLYLFSAFRGGNT</sequence>
<evidence type="ECO:0000256" key="1">
    <source>
        <dbReference type="PROSITE-ProRule" id="PRU00175"/>
    </source>
</evidence>
<proteinExistence type="predicted"/>
<dbReference type="Proteomes" id="UP000053555">
    <property type="component" value="Unassembled WGS sequence"/>
</dbReference>
<protein>
    <submittedName>
        <fullName evidence="4">E3 ubiquitin-protein ligase RHA2A</fullName>
    </submittedName>
</protein>
<dbReference type="SMART" id="SM00184">
    <property type="entry name" value="RING"/>
    <property type="match status" value="1"/>
</dbReference>
<evidence type="ECO:0000259" key="3">
    <source>
        <dbReference type="PROSITE" id="PS50089"/>
    </source>
</evidence>
<dbReference type="AlphaFoldDB" id="A0A0B2PAW2"/>
<feature type="domain" description="RING-type" evidence="3">
    <location>
        <begin position="74"/>
        <end position="116"/>
    </location>
</feature>
<keyword evidence="1" id="KW-0863">Zinc-finger</keyword>
<keyword evidence="1" id="KW-0862">Zinc</keyword>
<dbReference type="EMBL" id="QZWG01000013">
    <property type="protein sequence ID" value="RZB73100.1"/>
    <property type="molecule type" value="Genomic_DNA"/>
</dbReference>
<evidence type="ECO:0000256" key="2">
    <source>
        <dbReference type="SAM" id="Phobius"/>
    </source>
</evidence>